<proteinExistence type="predicted"/>
<dbReference type="GeneID" id="113425876"/>
<keyword evidence="2" id="KW-1185">Reference proteome</keyword>
<accession>A0A6J1VLM3</accession>
<evidence type="ECO:0000256" key="1">
    <source>
        <dbReference type="SAM" id="MobiDB-lite"/>
    </source>
</evidence>
<organism evidence="2 3">
    <name type="scientific">Notechis scutatus</name>
    <name type="common">mainland tiger snake</name>
    <dbReference type="NCBI Taxonomy" id="8663"/>
    <lineage>
        <taxon>Eukaryota</taxon>
        <taxon>Metazoa</taxon>
        <taxon>Chordata</taxon>
        <taxon>Craniata</taxon>
        <taxon>Vertebrata</taxon>
        <taxon>Euteleostomi</taxon>
        <taxon>Lepidosauria</taxon>
        <taxon>Squamata</taxon>
        <taxon>Bifurcata</taxon>
        <taxon>Unidentata</taxon>
        <taxon>Episquamata</taxon>
        <taxon>Toxicofera</taxon>
        <taxon>Serpentes</taxon>
        <taxon>Colubroidea</taxon>
        <taxon>Elapidae</taxon>
        <taxon>Hydrophiinae</taxon>
        <taxon>Notechis</taxon>
    </lineage>
</organism>
<dbReference type="AlphaFoldDB" id="A0A6J1VLM3"/>
<evidence type="ECO:0000313" key="3">
    <source>
        <dbReference type="RefSeq" id="XP_026543941.1"/>
    </source>
</evidence>
<protein>
    <submittedName>
        <fullName evidence="3">Uncharacterized protein LOC113425876</fullName>
    </submittedName>
</protein>
<feature type="compositionally biased region" description="Basic residues" evidence="1">
    <location>
        <begin position="230"/>
        <end position="242"/>
    </location>
</feature>
<reference evidence="3" key="1">
    <citation type="submission" date="2025-08" db="UniProtKB">
        <authorList>
            <consortium name="RefSeq"/>
        </authorList>
    </citation>
    <scope>IDENTIFICATION</scope>
</reference>
<dbReference type="KEGG" id="nss:113425876"/>
<feature type="compositionally biased region" description="Polar residues" evidence="1">
    <location>
        <begin position="186"/>
        <end position="222"/>
    </location>
</feature>
<dbReference type="RefSeq" id="XP_026543941.1">
    <property type="nucleotide sequence ID" value="XM_026688156.1"/>
</dbReference>
<evidence type="ECO:0000313" key="2">
    <source>
        <dbReference type="Proteomes" id="UP000504612"/>
    </source>
</evidence>
<feature type="region of interest" description="Disordered" evidence="1">
    <location>
        <begin position="171"/>
        <end position="242"/>
    </location>
</feature>
<sequence>MPEERIYSSGREAYFNLNSTWYDPAGSWLDTRRKPFRYVDNTACVTCCNPRSNVPRRGGHNYRCYCYRPCTCTPGGNPRVRCCVHNPSGGPRDYWGRPIGDACDGCTGGHYSHAGSDCESCCGSLGGCGTGGGTVACAQPCATSGGVCAEPGCRPSGRALLLLLQEPRNMGAQEDKHRQQEDEHPSCSNSCTAYGNNPRSEAYDDQQTYTTDPCSYQGTSDQEPPELPRHHQQKRKNCQGSP</sequence>
<dbReference type="Proteomes" id="UP000504612">
    <property type="component" value="Unplaced"/>
</dbReference>
<gene>
    <name evidence="3" type="primary">LOC113425876</name>
</gene>
<name>A0A6J1VLM3_9SAUR</name>
<feature type="compositionally biased region" description="Basic and acidic residues" evidence="1">
    <location>
        <begin position="173"/>
        <end position="185"/>
    </location>
</feature>